<name>A0A1A3BPX7_MYCAS</name>
<dbReference type="EMBL" id="LZKQ01000280">
    <property type="protein sequence ID" value="OBI76378.1"/>
    <property type="molecule type" value="Genomic_DNA"/>
</dbReference>
<comment type="catalytic activity">
    <reaction evidence="3">
        <text>oxidized coenzyme F420-(gamma-L-Glu)(n) + a quinol + H(+) = reduced coenzyme F420-(gamma-L-Glu)(n) + a quinone</text>
        <dbReference type="Rhea" id="RHEA:39663"/>
        <dbReference type="Rhea" id="RHEA-COMP:12939"/>
        <dbReference type="Rhea" id="RHEA-COMP:14378"/>
        <dbReference type="ChEBI" id="CHEBI:15378"/>
        <dbReference type="ChEBI" id="CHEBI:24646"/>
        <dbReference type="ChEBI" id="CHEBI:132124"/>
        <dbReference type="ChEBI" id="CHEBI:133980"/>
        <dbReference type="ChEBI" id="CHEBI:139511"/>
    </reaction>
</comment>
<dbReference type="RefSeq" id="WP_065123026.1">
    <property type="nucleotide sequence ID" value="NZ_LZKQ01000280.1"/>
</dbReference>
<evidence type="ECO:0000313" key="4">
    <source>
        <dbReference type="EMBL" id="OBI76378.1"/>
    </source>
</evidence>
<dbReference type="STRING" id="1790.A5645_23635"/>
<dbReference type="OrthoDB" id="8225825at2"/>
<dbReference type="InterPro" id="IPR012349">
    <property type="entry name" value="Split_barrel_FMN-bd"/>
</dbReference>
<dbReference type="GO" id="GO:0016491">
    <property type="term" value="F:oxidoreductase activity"/>
    <property type="evidence" value="ECO:0007669"/>
    <property type="project" value="UniProtKB-KW"/>
</dbReference>
<dbReference type="SUPFAM" id="SSF50475">
    <property type="entry name" value="FMN-binding split barrel"/>
    <property type="match status" value="1"/>
</dbReference>
<dbReference type="eggNOG" id="COG3945">
    <property type="taxonomic scope" value="Bacteria"/>
</dbReference>
<dbReference type="Proteomes" id="UP000093795">
    <property type="component" value="Unassembled WGS sequence"/>
</dbReference>
<comment type="caution">
    <text evidence="4">The sequence shown here is derived from an EMBL/GenBank/DDBJ whole genome shotgun (WGS) entry which is preliminary data.</text>
</comment>
<dbReference type="Gene3D" id="2.30.110.10">
    <property type="entry name" value="Electron Transport, Fmn-binding Protein, Chain A"/>
    <property type="match status" value="1"/>
</dbReference>
<evidence type="ECO:0000256" key="1">
    <source>
        <dbReference type="ARBA" id="ARBA00008710"/>
    </source>
</evidence>
<dbReference type="NCBIfam" id="TIGR00026">
    <property type="entry name" value="hi_GC_TIGR00026"/>
    <property type="match status" value="1"/>
</dbReference>
<reference evidence="4 5" key="1">
    <citation type="submission" date="2016-06" db="EMBL/GenBank/DDBJ databases">
        <authorList>
            <person name="Kjaerup R.B."/>
            <person name="Dalgaard T.S."/>
            <person name="Juul-Madsen H.R."/>
        </authorList>
    </citation>
    <scope>NUCLEOTIDE SEQUENCE [LARGE SCALE GENOMIC DNA]</scope>
    <source>
        <strain evidence="4 5">1081914.2</strain>
    </source>
</reference>
<gene>
    <name evidence="4" type="ORF">A9X01_03770</name>
</gene>
<accession>A0A1A3BPX7</accession>
<dbReference type="InterPro" id="IPR004378">
    <property type="entry name" value="F420H2_quin_Rdtase"/>
</dbReference>
<dbReference type="PANTHER" id="PTHR39428">
    <property type="entry name" value="F420H(2)-DEPENDENT QUINONE REDUCTASE RV1261C"/>
    <property type="match status" value="1"/>
</dbReference>
<organism evidence="4 5">
    <name type="scientific">Mycobacterium asiaticum</name>
    <dbReference type="NCBI Taxonomy" id="1790"/>
    <lineage>
        <taxon>Bacteria</taxon>
        <taxon>Bacillati</taxon>
        <taxon>Actinomycetota</taxon>
        <taxon>Actinomycetes</taxon>
        <taxon>Mycobacteriales</taxon>
        <taxon>Mycobacteriaceae</taxon>
        <taxon>Mycobacterium</taxon>
    </lineage>
</organism>
<sequence>MSSHGMPDTETVKAFNQQIAEEFRANQGKVGGPFENSDILLLTTTGAKSGQPRLSPLAYFRVDGKLIIIGSFAGADFHPGWVHNLRANPQAHIEVGTDAFDVTARELPPAEREEIFPKIVAAAPGFAEYQAKTSRVIPLFELQRN</sequence>
<dbReference type="GO" id="GO:0005886">
    <property type="term" value="C:plasma membrane"/>
    <property type="evidence" value="ECO:0007669"/>
    <property type="project" value="TreeGrafter"/>
</dbReference>
<evidence type="ECO:0000256" key="3">
    <source>
        <dbReference type="ARBA" id="ARBA00049106"/>
    </source>
</evidence>
<dbReference type="AlphaFoldDB" id="A0A1A3BPX7"/>
<dbReference type="PANTHER" id="PTHR39428:SF1">
    <property type="entry name" value="F420H(2)-DEPENDENT QUINONE REDUCTASE RV1261C"/>
    <property type="match status" value="1"/>
</dbReference>
<keyword evidence="2" id="KW-0560">Oxidoreductase</keyword>
<protein>
    <submittedName>
        <fullName evidence="4">Deazaflavin-dependent nitroreductase</fullName>
    </submittedName>
</protein>
<dbReference type="Pfam" id="PF04075">
    <property type="entry name" value="F420H2_quin_red"/>
    <property type="match status" value="1"/>
</dbReference>
<evidence type="ECO:0000256" key="2">
    <source>
        <dbReference type="ARBA" id="ARBA00023002"/>
    </source>
</evidence>
<proteinExistence type="inferred from homology"/>
<dbReference type="GO" id="GO:0070967">
    <property type="term" value="F:coenzyme F420 binding"/>
    <property type="evidence" value="ECO:0007669"/>
    <property type="project" value="TreeGrafter"/>
</dbReference>
<evidence type="ECO:0000313" key="5">
    <source>
        <dbReference type="Proteomes" id="UP000093795"/>
    </source>
</evidence>
<comment type="similarity">
    <text evidence="1">Belongs to the F420H(2)-dependent quinone reductase family.</text>
</comment>